<keyword evidence="5" id="KW-0934">Plastid</keyword>
<dbReference type="AlphaFoldDB" id="A0A455RGS4"/>
<evidence type="ECO:0000256" key="1">
    <source>
        <dbReference type="ARBA" id="ARBA00009451"/>
    </source>
</evidence>
<dbReference type="GO" id="GO:0003735">
    <property type="term" value="F:structural constituent of ribosome"/>
    <property type="evidence" value="ECO:0007669"/>
    <property type="project" value="InterPro"/>
</dbReference>
<dbReference type="Gene3D" id="3.90.470.10">
    <property type="entry name" value="Ribosomal protein L22/L17"/>
    <property type="match status" value="1"/>
</dbReference>
<evidence type="ECO:0000256" key="4">
    <source>
        <dbReference type="RuleBase" id="RU004005"/>
    </source>
</evidence>
<dbReference type="SUPFAM" id="SSF54843">
    <property type="entry name" value="Ribosomal protein L22"/>
    <property type="match status" value="1"/>
</dbReference>
<dbReference type="InterPro" id="IPR036394">
    <property type="entry name" value="Ribosomal_uL22_sf"/>
</dbReference>
<protein>
    <recommendedName>
        <fullName evidence="6">Ribosomal protein L22</fullName>
    </recommendedName>
</protein>
<evidence type="ECO:0000256" key="2">
    <source>
        <dbReference type="ARBA" id="ARBA00022980"/>
    </source>
</evidence>
<dbReference type="GO" id="GO:0005840">
    <property type="term" value="C:ribosome"/>
    <property type="evidence" value="ECO:0007669"/>
    <property type="project" value="UniProtKB-KW"/>
</dbReference>
<accession>A0A455RGS4</accession>
<gene>
    <name evidence="5" type="primary">rpl22</name>
</gene>
<reference evidence="5" key="1">
    <citation type="journal article" date="2019" name="Proc. Natl. Acad. Sci. U.S.A.">
        <title>Principles of plastid reductive evolution illuminated by nonphotosynthetic chrysophytes.</title>
        <authorList>
            <person name="Dorrell R.G."/>
            <person name="Azuma T."/>
            <person name="Nomura M."/>
            <person name="Audren de Kerdre G."/>
            <person name="Paoli L."/>
            <person name="Yang S."/>
            <person name="Bowler C."/>
            <person name="Ishii K."/>
            <person name="Miyashita H."/>
            <person name="Gile G.H."/>
            <person name="Kamikawa R."/>
        </authorList>
    </citation>
    <scope>NUCLEOTIDE SEQUENCE</scope>
    <source>
        <strain evidence="5">NIES-1846</strain>
    </source>
</reference>
<evidence type="ECO:0000313" key="5">
    <source>
        <dbReference type="EMBL" id="BBH43075.1"/>
    </source>
</evidence>
<organism evidence="5">
    <name type="scientific">Spumella sp. NIES-1846</name>
    <dbReference type="NCBI Taxonomy" id="2490549"/>
    <lineage>
        <taxon>Eukaryota</taxon>
        <taxon>Sar</taxon>
        <taxon>Stramenopiles</taxon>
        <taxon>Ochrophyta</taxon>
        <taxon>Chrysophyceae</taxon>
        <taxon>Chromulinales</taxon>
        <taxon>Chromulinaceae</taxon>
        <taxon>Spumella</taxon>
    </lineage>
</organism>
<keyword evidence="2 4" id="KW-0689">Ribosomal protein</keyword>
<dbReference type="EMBL" id="AP019363">
    <property type="protein sequence ID" value="BBH43075.1"/>
    <property type="molecule type" value="Genomic_DNA"/>
</dbReference>
<dbReference type="GO" id="GO:1990904">
    <property type="term" value="C:ribonucleoprotein complex"/>
    <property type="evidence" value="ECO:0007669"/>
    <property type="project" value="UniProtKB-KW"/>
</dbReference>
<proteinExistence type="inferred from homology"/>
<name>A0A455RGS4_9STRA</name>
<dbReference type="Pfam" id="PF00237">
    <property type="entry name" value="Ribosomal_L22"/>
    <property type="match status" value="1"/>
</dbReference>
<dbReference type="InterPro" id="IPR001063">
    <property type="entry name" value="Ribosomal_uL22"/>
</dbReference>
<evidence type="ECO:0008006" key="6">
    <source>
        <dbReference type="Google" id="ProtNLM"/>
    </source>
</evidence>
<sequence length="111" mass="13582">MKYFIYTIFNIKQSQKKNLKFIKKFKNLSIINFLNKLKLLNLKLSIILQKNIYFIIYLINKNFQIKKEHLWLSNIYINKSSKLKRSHIRAKGEIVKVEKHFSHLTFNLKYF</sequence>
<dbReference type="GO" id="GO:0006412">
    <property type="term" value="P:translation"/>
    <property type="evidence" value="ECO:0007669"/>
    <property type="project" value="InterPro"/>
</dbReference>
<evidence type="ECO:0000256" key="3">
    <source>
        <dbReference type="ARBA" id="ARBA00023274"/>
    </source>
</evidence>
<comment type="similarity">
    <text evidence="1 4">Belongs to the universal ribosomal protein uL22 family.</text>
</comment>
<keyword evidence="3 4" id="KW-0687">Ribonucleoprotein</keyword>
<geneLocation type="plastid" evidence="5"/>